<evidence type="ECO:0000313" key="3">
    <source>
        <dbReference type="Proteomes" id="UP000185151"/>
    </source>
</evidence>
<protein>
    <submittedName>
        <fullName evidence="2">Iron-containing redox enzyme</fullName>
    </submittedName>
</protein>
<keyword evidence="1" id="KW-0560">Oxidoreductase</keyword>
<dbReference type="SMART" id="SM01236">
    <property type="entry name" value="Haem_oxygenase_2"/>
    <property type="match status" value="1"/>
</dbReference>
<dbReference type="GO" id="GO:0016491">
    <property type="term" value="F:oxidoreductase activity"/>
    <property type="evidence" value="ECO:0007669"/>
    <property type="project" value="UniProtKB-KW"/>
</dbReference>
<dbReference type="Gene3D" id="1.20.910.10">
    <property type="entry name" value="Heme oxygenase-like"/>
    <property type="match status" value="1"/>
</dbReference>
<evidence type="ECO:0000313" key="2">
    <source>
        <dbReference type="EMBL" id="SIO10201.1"/>
    </source>
</evidence>
<keyword evidence="3" id="KW-1185">Reference proteome</keyword>
<dbReference type="SUPFAM" id="SSF48613">
    <property type="entry name" value="Heme oxygenase-like"/>
    <property type="match status" value="1"/>
</dbReference>
<name>A0A1N6GRM0_9BURK</name>
<dbReference type="PANTHER" id="PTHR40279:SF3">
    <property type="entry name" value="4-AMINOBENZOATE SYNTHASE"/>
    <property type="match status" value="1"/>
</dbReference>
<gene>
    <name evidence="2" type="ORF">SAMN05444165_0926</name>
</gene>
<dbReference type="PANTHER" id="PTHR40279">
    <property type="entry name" value="PQQC-LIKE PROTEIN"/>
    <property type="match status" value="1"/>
</dbReference>
<dbReference type="InterPro" id="IPR016084">
    <property type="entry name" value="Haem_Oase-like_multi-hlx"/>
</dbReference>
<accession>A0A1N6GRM0</accession>
<organism evidence="2 3">
    <name type="scientific">Paraburkholderia phenazinium</name>
    <dbReference type="NCBI Taxonomy" id="60549"/>
    <lineage>
        <taxon>Bacteria</taxon>
        <taxon>Pseudomonadati</taxon>
        <taxon>Pseudomonadota</taxon>
        <taxon>Betaproteobacteria</taxon>
        <taxon>Burkholderiales</taxon>
        <taxon>Burkholderiaceae</taxon>
        <taxon>Paraburkholderia</taxon>
    </lineage>
</organism>
<evidence type="ECO:0000256" key="1">
    <source>
        <dbReference type="ARBA" id="ARBA00023002"/>
    </source>
</evidence>
<dbReference type="EMBL" id="FSRU01000001">
    <property type="protein sequence ID" value="SIO10201.1"/>
    <property type="molecule type" value="Genomic_DNA"/>
</dbReference>
<dbReference type="AlphaFoldDB" id="A0A1N6GRM0"/>
<dbReference type="Pfam" id="PF14518">
    <property type="entry name" value="Haem_oxygenas_2"/>
    <property type="match status" value="1"/>
</dbReference>
<reference evidence="2 3" key="1">
    <citation type="submission" date="2016-11" db="EMBL/GenBank/DDBJ databases">
        <authorList>
            <person name="Jaros S."/>
            <person name="Januszkiewicz K."/>
            <person name="Wedrychowicz H."/>
        </authorList>
    </citation>
    <scope>NUCLEOTIDE SEQUENCE [LARGE SCALE GENOMIC DNA]</scope>
    <source>
        <strain evidence="2 3">GAS95</strain>
    </source>
</reference>
<sequence length="367" mass="40910">MFSMPSSSEHASQSPGREIVLPPLAANSSTWTNVAAAIRTIVEDPTLEMYFDEYPGEFDALSKQVDRTVDAAFEQHDERALADVHAILFALYDLHVAPAASMRTHNQFNPYLTRLRGSIERRWLGSAALGEIAPVELRTPQELIEAICSTSARHRASKHPLFDFLETQATQTQLTEFFRSDSALNIRFFDLIVLALLGSDPAVRGELSQNFWDEAGKGDPVRSHVTLFRNLLLTTGIAPAEDDHASLLNWQGLAGYNLFMMTGLNRSQGFKSLGVMAVTELLDPSQYEKLTRGCRRLGLGGAGELDYYDEHVSIDVVHAEGWLSNVIVPLAGKFPHRMNDVYVGAQWRLNTCAQYYDDLHESLLRLA</sequence>
<proteinExistence type="predicted"/>
<dbReference type="InterPro" id="IPR039068">
    <property type="entry name" value="PqqC-like"/>
</dbReference>
<dbReference type="RefSeq" id="WP_074294433.1">
    <property type="nucleotide sequence ID" value="NZ_FSRU01000001.1"/>
</dbReference>
<dbReference type="Proteomes" id="UP000185151">
    <property type="component" value="Unassembled WGS sequence"/>
</dbReference>